<organism evidence="1 2">
    <name type="scientific">Mycena pura</name>
    <dbReference type="NCBI Taxonomy" id="153505"/>
    <lineage>
        <taxon>Eukaryota</taxon>
        <taxon>Fungi</taxon>
        <taxon>Dikarya</taxon>
        <taxon>Basidiomycota</taxon>
        <taxon>Agaricomycotina</taxon>
        <taxon>Agaricomycetes</taxon>
        <taxon>Agaricomycetidae</taxon>
        <taxon>Agaricales</taxon>
        <taxon>Marasmiineae</taxon>
        <taxon>Mycenaceae</taxon>
        <taxon>Mycena</taxon>
    </lineage>
</organism>
<proteinExistence type="predicted"/>
<reference evidence="1" key="1">
    <citation type="submission" date="2023-03" db="EMBL/GenBank/DDBJ databases">
        <title>Massive genome expansion in bonnet fungi (Mycena s.s.) driven by repeated elements and novel gene families across ecological guilds.</title>
        <authorList>
            <consortium name="Lawrence Berkeley National Laboratory"/>
            <person name="Harder C.B."/>
            <person name="Miyauchi S."/>
            <person name="Viragh M."/>
            <person name="Kuo A."/>
            <person name="Thoen E."/>
            <person name="Andreopoulos B."/>
            <person name="Lu D."/>
            <person name="Skrede I."/>
            <person name="Drula E."/>
            <person name="Henrissat B."/>
            <person name="Morin E."/>
            <person name="Kohler A."/>
            <person name="Barry K."/>
            <person name="LaButti K."/>
            <person name="Morin E."/>
            <person name="Salamov A."/>
            <person name="Lipzen A."/>
            <person name="Mereny Z."/>
            <person name="Hegedus B."/>
            <person name="Baldrian P."/>
            <person name="Stursova M."/>
            <person name="Weitz H."/>
            <person name="Taylor A."/>
            <person name="Grigoriev I.V."/>
            <person name="Nagy L.G."/>
            <person name="Martin F."/>
            <person name="Kauserud H."/>
        </authorList>
    </citation>
    <scope>NUCLEOTIDE SEQUENCE</scope>
    <source>
        <strain evidence="1">9144</strain>
    </source>
</reference>
<protein>
    <submittedName>
        <fullName evidence="1">Uncharacterized protein</fullName>
    </submittedName>
</protein>
<name>A0AAD6XYT0_9AGAR</name>
<keyword evidence="2" id="KW-1185">Reference proteome</keyword>
<accession>A0AAD6XYT0</accession>
<gene>
    <name evidence="1" type="ORF">GGX14DRAFT_405823</name>
</gene>
<sequence>MTTYMPEPGRRWLKLRNNMRVRTHVWKLLTGSFASRKVPYFEGKCSVPKRACLPNLVHPAKRGLDCDEFEDLQKRVCVLIAQQIKRDDLRLARNNTWPQQMDWDNLTTRILAQRKRIVHFLLDDHAIRYSVVFQVFLKMIQYRVYEFCEDWNTNNGHFANATVGAKHAGYFGPKGYQVICDTVSEIIRQELHPDQLSMTGGKAGKRRRPKPIFMDQLSVFLTCSKAVAASQAISG</sequence>
<dbReference type="EMBL" id="JARJCW010000112">
    <property type="protein sequence ID" value="KAJ7193053.1"/>
    <property type="molecule type" value="Genomic_DNA"/>
</dbReference>
<comment type="caution">
    <text evidence="1">The sequence shown here is derived from an EMBL/GenBank/DDBJ whole genome shotgun (WGS) entry which is preliminary data.</text>
</comment>
<dbReference type="Proteomes" id="UP001219525">
    <property type="component" value="Unassembled WGS sequence"/>
</dbReference>
<evidence type="ECO:0000313" key="1">
    <source>
        <dbReference type="EMBL" id="KAJ7193053.1"/>
    </source>
</evidence>
<dbReference type="AlphaFoldDB" id="A0AAD6XYT0"/>
<evidence type="ECO:0000313" key="2">
    <source>
        <dbReference type="Proteomes" id="UP001219525"/>
    </source>
</evidence>